<gene>
    <name evidence="1" type="ORF">GCM10009745_70530</name>
</gene>
<keyword evidence="2" id="KW-1185">Reference proteome</keyword>
<protein>
    <submittedName>
        <fullName evidence="1">Uncharacterized protein</fullName>
    </submittedName>
</protein>
<reference evidence="2" key="1">
    <citation type="journal article" date="2019" name="Int. J. Syst. Evol. Microbiol.">
        <title>The Global Catalogue of Microorganisms (GCM) 10K type strain sequencing project: providing services to taxonomists for standard genome sequencing and annotation.</title>
        <authorList>
            <consortium name="The Broad Institute Genomics Platform"/>
            <consortium name="The Broad Institute Genome Sequencing Center for Infectious Disease"/>
            <person name="Wu L."/>
            <person name="Ma J."/>
        </authorList>
    </citation>
    <scope>NUCLEOTIDE SEQUENCE [LARGE SCALE GENOMIC DNA]</scope>
    <source>
        <strain evidence="2">JCM 14307</strain>
    </source>
</reference>
<proteinExistence type="predicted"/>
<dbReference type="Proteomes" id="UP001500280">
    <property type="component" value="Unassembled WGS sequence"/>
</dbReference>
<accession>A0ABP4UUK5</accession>
<comment type="caution">
    <text evidence="1">The sequence shown here is derived from an EMBL/GenBank/DDBJ whole genome shotgun (WGS) entry which is preliminary data.</text>
</comment>
<evidence type="ECO:0000313" key="1">
    <source>
        <dbReference type="EMBL" id="GAA1712278.1"/>
    </source>
</evidence>
<dbReference type="EMBL" id="BAAANF010000023">
    <property type="protein sequence ID" value="GAA1712278.1"/>
    <property type="molecule type" value="Genomic_DNA"/>
</dbReference>
<name>A0ABP4UUK5_9ACTN</name>
<organism evidence="1 2">
    <name type="scientific">Kribbella yunnanensis</name>
    <dbReference type="NCBI Taxonomy" id="190194"/>
    <lineage>
        <taxon>Bacteria</taxon>
        <taxon>Bacillati</taxon>
        <taxon>Actinomycetota</taxon>
        <taxon>Actinomycetes</taxon>
        <taxon>Propionibacteriales</taxon>
        <taxon>Kribbellaceae</taxon>
        <taxon>Kribbella</taxon>
    </lineage>
</organism>
<sequence>MPTCAGELPGFAAVDEETRRTIAAPFFEDVAHYRPHEAPPFMKAAVAVTARNSLLVQVQDHSIIDSTLQRLGHDAPLAPSTMAGPYPLETLAALLPLRCFGCAALGLLCALLHTQRSAKDLQS</sequence>
<evidence type="ECO:0000313" key="2">
    <source>
        <dbReference type="Proteomes" id="UP001500280"/>
    </source>
</evidence>